<evidence type="ECO:0000256" key="1">
    <source>
        <dbReference type="SAM" id="SignalP"/>
    </source>
</evidence>
<organism evidence="3 4">
    <name type="scientific">Beijerinckia indica subsp. indica (strain ATCC 9039 / DSM 1715 / NCIMB 8712)</name>
    <dbReference type="NCBI Taxonomy" id="395963"/>
    <lineage>
        <taxon>Bacteria</taxon>
        <taxon>Pseudomonadati</taxon>
        <taxon>Pseudomonadota</taxon>
        <taxon>Alphaproteobacteria</taxon>
        <taxon>Hyphomicrobiales</taxon>
        <taxon>Beijerinckiaceae</taxon>
        <taxon>Beijerinckia</taxon>
    </lineage>
</organism>
<evidence type="ECO:0000313" key="3">
    <source>
        <dbReference type="EMBL" id="ACB95627.1"/>
    </source>
</evidence>
<gene>
    <name evidence="3" type="ordered locus">Bind_2004</name>
</gene>
<feature type="chain" id="PRO_5002776669" evidence="1">
    <location>
        <begin position="23"/>
        <end position="354"/>
    </location>
</feature>
<dbReference type="STRING" id="395963.Bind_2004"/>
<sequence>MNPYLRILSVLSITGLPFSSLAEPVKVEPSRTEETRTITDMSGVASQVPAHPAHFAELWFAHPALMILLHAADKVAVTVDRPSMQPWMYQVAPVLKNAIEINGLVPNAEVLIRKGVDAAFVFSDSPAIGPLRQMNIPTFDGGFSDTASLLSAINLTADVINTDEARAIARRYETALKETVRSTREITDRLKPEERLSVLHIPSVSPLKVDGSGTIIDEWIKIAGGRNVAESLKGNSKQVSPEQVAAWNPDVIIVAGHTGAFDPQSAGGLWQSVRAVHDHRVYRNPYGVFPWDRYSSEFLLQVLWTAQTLHPSLFPNIDMKAETMRFYRTFFDYPLSPTEAERILAAQPPEGSAP</sequence>
<name>B2IF62_BEII9</name>
<accession>B2IF62</accession>
<dbReference type="KEGG" id="bid:Bind_2004"/>
<keyword evidence="1" id="KW-0732">Signal</keyword>
<dbReference type="AlphaFoldDB" id="B2IF62"/>
<evidence type="ECO:0000313" key="4">
    <source>
        <dbReference type="Proteomes" id="UP000001695"/>
    </source>
</evidence>
<keyword evidence="4" id="KW-1185">Reference proteome</keyword>
<reference evidence="4" key="1">
    <citation type="submission" date="2008-03" db="EMBL/GenBank/DDBJ databases">
        <title>Complete sequence of chromosome of Beijerinckia indica subsp. indica ATCC 9039.</title>
        <authorList>
            <consortium name="US DOE Joint Genome Institute"/>
            <person name="Copeland A."/>
            <person name="Lucas S."/>
            <person name="Lapidus A."/>
            <person name="Glavina del Rio T."/>
            <person name="Dalin E."/>
            <person name="Tice H."/>
            <person name="Bruce D."/>
            <person name="Goodwin L."/>
            <person name="Pitluck S."/>
            <person name="LaButti K."/>
            <person name="Schmutz J."/>
            <person name="Larimer F."/>
            <person name="Land M."/>
            <person name="Hauser L."/>
            <person name="Kyrpides N."/>
            <person name="Mikhailova N."/>
            <person name="Dunfield P.F."/>
            <person name="Dedysh S.N."/>
            <person name="Liesack W."/>
            <person name="Saw J.H."/>
            <person name="Alam M."/>
            <person name="Chen Y."/>
            <person name="Murrell J.C."/>
            <person name="Richardson P."/>
        </authorList>
    </citation>
    <scope>NUCLEOTIDE SEQUENCE [LARGE SCALE GENOMIC DNA]</scope>
    <source>
        <strain evidence="4">ATCC 9039 / DSM 1715 / NCIMB 8712</strain>
    </source>
</reference>
<dbReference type="InterPro" id="IPR050902">
    <property type="entry name" value="ABC_Transporter_SBP"/>
</dbReference>
<dbReference type="EMBL" id="CP001016">
    <property type="protein sequence ID" value="ACB95627.1"/>
    <property type="molecule type" value="Genomic_DNA"/>
</dbReference>
<dbReference type="PANTHER" id="PTHR30535">
    <property type="entry name" value="VITAMIN B12-BINDING PROTEIN"/>
    <property type="match status" value="1"/>
</dbReference>
<evidence type="ECO:0000259" key="2">
    <source>
        <dbReference type="PROSITE" id="PS50983"/>
    </source>
</evidence>
<dbReference type="SUPFAM" id="SSF53807">
    <property type="entry name" value="Helical backbone' metal receptor"/>
    <property type="match status" value="1"/>
</dbReference>
<proteinExistence type="predicted"/>
<dbReference type="InterPro" id="IPR002491">
    <property type="entry name" value="ABC_transptr_periplasmic_BD"/>
</dbReference>
<reference evidence="3 4" key="2">
    <citation type="journal article" date="2010" name="J. Bacteriol.">
        <title>Complete genome sequence of Beijerinckia indica subsp. indica.</title>
        <authorList>
            <person name="Tamas I."/>
            <person name="Dedysh S.N."/>
            <person name="Liesack W."/>
            <person name="Stott M.B."/>
            <person name="Alam M."/>
            <person name="Murrell J.C."/>
            <person name="Dunfield P.F."/>
        </authorList>
    </citation>
    <scope>NUCLEOTIDE SEQUENCE [LARGE SCALE GENOMIC DNA]</scope>
    <source>
        <strain evidence="4">ATCC 9039 / DSM 1715 / NCIMB 8712</strain>
    </source>
</reference>
<dbReference type="Proteomes" id="UP000001695">
    <property type="component" value="Chromosome"/>
</dbReference>
<feature type="signal peptide" evidence="1">
    <location>
        <begin position="1"/>
        <end position="22"/>
    </location>
</feature>
<feature type="domain" description="Fe/B12 periplasmic-binding" evidence="2">
    <location>
        <begin position="54"/>
        <end position="317"/>
    </location>
</feature>
<dbReference type="PROSITE" id="PS50983">
    <property type="entry name" value="FE_B12_PBP"/>
    <property type="match status" value="1"/>
</dbReference>
<dbReference type="Pfam" id="PF01497">
    <property type="entry name" value="Peripla_BP_2"/>
    <property type="match status" value="1"/>
</dbReference>
<dbReference type="HOGENOM" id="CLU_038034_13_2_5"/>
<protein>
    <submittedName>
        <fullName evidence="3">Putative ABC-type Fe3+ transport system periplasmic component</fullName>
    </submittedName>
</protein>
<dbReference type="Gene3D" id="3.40.50.1980">
    <property type="entry name" value="Nitrogenase molybdenum iron protein domain"/>
    <property type="match status" value="2"/>
</dbReference>
<dbReference type="RefSeq" id="WP_012384983.1">
    <property type="nucleotide sequence ID" value="NC_010581.1"/>
</dbReference>
<dbReference type="Gene3D" id="1.20.58.2180">
    <property type="match status" value="1"/>
</dbReference>
<dbReference type="PANTHER" id="PTHR30535:SF34">
    <property type="entry name" value="MOLYBDATE-BINDING PROTEIN MOLA"/>
    <property type="match status" value="1"/>
</dbReference>
<dbReference type="eggNOG" id="COG0614">
    <property type="taxonomic scope" value="Bacteria"/>
</dbReference>